<dbReference type="GO" id="GO:0016853">
    <property type="term" value="F:isomerase activity"/>
    <property type="evidence" value="ECO:0007669"/>
    <property type="project" value="UniProtKB-KW"/>
</dbReference>
<dbReference type="SUPFAM" id="SSF51658">
    <property type="entry name" value="Xylose isomerase-like"/>
    <property type="match status" value="1"/>
</dbReference>
<evidence type="ECO:0000313" key="3">
    <source>
        <dbReference type="Proteomes" id="UP000886740"/>
    </source>
</evidence>
<reference evidence="2" key="2">
    <citation type="submission" date="2021-04" db="EMBL/GenBank/DDBJ databases">
        <authorList>
            <person name="Gilroy R."/>
        </authorList>
    </citation>
    <scope>NUCLEOTIDE SEQUENCE</scope>
    <source>
        <strain evidence="2">ChiGjej6B6-14162</strain>
    </source>
</reference>
<dbReference type="EMBL" id="DXEL01000058">
    <property type="protein sequence ID" value="HIX75106.1"/>
    <property type="molecule type" value="Genomic_DNA"/>
</dbReference>
<reference evidence="2" key="1">
    <citation type="journal article" date="2021" name="PeerJ">
        <title>Extensive microbial diversity within the chicken gut microbiome revealed by metagenomics and culture.</title>
        <authorList>
            <person name="Gilroy R."/>
            <person name="Ravi A."/>
            <person name="Getino M."/>
            <person name="Pursley I."/>
            <person name="Horton D.L."/>
            <person name="Alikhan N.F."/>
            <person name="Baker D."/>
            <person name="Gharbi K."/>
            <person name="Hall N."/>
            <person name="Watson M."/>
            <person name="Adriaenssens E.M."/>
            <person name="Foster-Nyarko E."/>
            <person name="Jarju S."/>
            <person name="Secka A."/>
            <person name="Antonio M."/>
            <person name="Oren A."/>
            <person name="Chaudhuri R.R."/>
            <person name="La Ragione R."/>
            <person name="Hildebrand F."/>
            <person name="Pallen M.J."/>
        </authorList>
    </citation>
    <scope>NUCLEOTIDE SEQUENCE</scope>
    <source>
        <strain evidence="2">ChiGjej6B6-14162</strain>
    </source>
</reference>
<dbReference type="InterPro" id="IPR006311">
    <property type="entry name" value="TAT_signal"/>
</dbReference>
<dbReference type="Gene3D" id="3.20.20.150">
    <property type="entry name" value="Divalent-metal-dependent TIM barrel enzymes"/>
    <property type="match status" value="1"/>
</dbReference>
<comment type="caution">
    <text evidence="2">The sequence shown here is derived from an EMBL/GenBank/DDBJ whole genome shotgun (WGS) entry which is preliminary data.</text>
</comment>
<dbReference type="InterPro" id="IPR013022">
    <property type="entry name" value="Xyl_isomerase-like_TIM-brl"/>
</dbReference>
<dbReference type="PROSITE" id="PS51318">
    <property type="entry name" value="TAT"/>
    <property type="match status" value="1"/>
</dbReference>
<evidence type="ECO:0000259" key="1">
    <source>
        <dbReference type="Pfam" id="PF01261"/>
    </source>
</evidence>
<gene>
    <name evidence="2" type="ORF">H9977_08770</name>
</gene>
<name>A0A9D1X9P9_9BACT</name>
<dbReference type="Pfam" id="PF01261">
    <property type="entry name" value="AP_endonuc_2"/>
    <property type="match status" value="1"/>
</dbReference>
<feature type="domain" description="Xylose isomerase-like TIM barrel" evidence="1">
    <location>
        <begin position="73"/>
        <end position="299"/>
    </location>
</feature>
<evidence type="ECO:0000313" key="2">
    <source>
        <dbReference type="EMBL" id="HIX75106.1"/>
    </source>
</evidence>
<keyword evidence="2" id="KW-0413">Isomerase</keyword>
<dbReference type="Proteomes" id="UP000886740">
    <property type="component" value="Unassembled WGS sequence"/>
</dbReference>
<accession>A0A9D1X9P9</accession>
<dbReference type="PANTHER" id="PTHR12110:SF41">
    <property type="entry name" value="INOSOSE DEHYDRATASE"/>
    <property type="match status" value="1"/>
</dbReference>
<protein>
    <submittedName>
        <fullName evidence="2">Sugar phosphate isomerase/epimerase</fullName>
    </submittedName>
</protein>
<dbReference type="AlphaFoldDB" id="A0A9D1X9P9"/>
<organism evidence="2 3">
    <name type="scientific">Candidatus Parabacteroides intestinipullorum</name>
    <dbReference type="NCBI Taxonomy" id="2838723"/>
    <lineage>
        <taxon>Bacteria</taxon>
        <taxon>Pseudomonadati</taxon>
        <taxon>Bacteroidota</taxon>
        <taxon>Bacteroidia</taxon>
        <taxon>Bacteroidales</taxon>
        <taxon>Tannerellaceae</taxon>
        <taxon>Parabacteroides</taxon>
    </lineage>
</organism>
<sequence>MQNRRNFLKQASLLLAGGLVAPQILTSCGGKSASNGAASEAAAEVAKKHIGLQLYSLRDDINDLGIQKVLEIVSKMGYVNLETAGYSDDGKIYGVDPAEFKKMCSDLGMRVTSAHLTHFLSDDMNKDLVWWNNAIETHKKAGMKYMVMPVSPINEKASLDDLKRYFGDYFYQIGLAAAGAGIKFGYHNHDYEFKQIDGKIIYDQMLEYSSPDHVMFEMDVYWVMRGGQNPVEYLKKYPNRFPILHIKDEKAIGASGTMDFKPIFDQAYANGMKDWYVEVERYDGTPQEDVQKSYDFLNKADYVK</sequence>
<dbReference type="InterPro" id="IPR036237">
    <property type="entry name" value="Xyl_isomerase-like_sf"/>
</dbReference>
<dbReference type="PROSITE" id="PS51257">
    <property type="entry name" value="PROKAR_LIPOPROTEIN"/>
    <property type="match status" value="1"/>
</dbReference>
<dbReference type="InterPro" id="IPR050312">
    <property type="entry name" value="IolE/XylAMocC-like"/>
</dbReference>
<proteinExistence type="predicted"/>
<dbReference type="PANTHER" id="PTHR12110">
    <property type="entry name" value="HYDROXYPYRUVATE ISOMERASE"/>
    <property type="match status" value="1"/>
</dbReference>